<dbReference type="InterPro" id="IPR036785">
    <property type="entry name" value="YkyA-like_sf"/>
</dbReference>
<protein>
    <submittedName>
        <fullName evidence="2">DNA repair exonuclease SbcCD ATPase subunit</fullName>
    </submittedName>
</protein>
<keyword evidence="2" id="KW-0378">Hydrolase</keyword>
<evidence type="ECO:0000256" key="1">
    <source>
        <dbReference type="SAM" id="Coils"/>
    </source>
</evidence>
<evidence type="ECO:0000313" key="3">
    <source>
        <dbReference type="Proteomes" id="UP001225646"/>
    </source>
</evidence>
<proteinExistence type="predicted"/>
<accession>A0ABT9VN21</accession>
<sequence length="223" mass="26580">MNNRWFHLIFLFILLTGCMSQSPEKNIYFILENVVELEKPFKEQQKPISELEKKESEIYNQIVSLNTNEFEKIKQLSEEALSVLNELEDRMNKEYKSIVQSRNEFSKIGDEISKINDEPLKTQALQLQKTMEKRYDIYESLYSHYIKALEYNKKLYEMFQQENLSLNEIEAQIQLINDAYKQVKETIKSFNEQTKQYNEAKLKFFEDAGLNIEKQSKSTALLR</sequence>
<gene>
    <name evidence="2" type="ORF">J2S06_001196</name>
</gene>
<name>A0ABT9VN21_9BACI</name>
<dbReference type="PROSITE" id="PS51257">
    <property type="entry name" value="PROKAR_LIPOPROTEIN"/>
    <property type="match status" value="1"/>
</dbReference>
<feature type="coiled-coil region" evidence="1">
    <location>
        <begin position="70"/>
        <end position="104"/>
    </location>
</feature>
<keyword evidence="2" id="KW-0269">Exonuclease</keyword>
<keyword evidence="1" id="KW-0175">Coiled coil</keyword>
<dbReference type="Pfam" id="PF10368">
    <property type="entry name" value="YkyA"/>
    <property type="match status" value="1"/>
</dbReference>
<comment type="caution">
    <text evidence="2">The sequence shown here is derived from an EMBL/GenBank/DDBJ whole genome shotgun (WGS) entry which is preliminary data.</text>
</comment>
<dbReference type="EMBL" id="JAUSTR010000003">
    <property type="protein sequence ID" value="MDQ0162120.1"/>
    <property type="molecule type" value="Genomic_DNA"/>
</dbReference>
<dbReference type="InterPro" id="IPR019454">
    <property type="entry name" value="Lipoprot_YkyA-like"/>
</dbReference>
<evidence type="ECO:0000313" key="2">
    <source>
        <dbReference type="EMBL" id="MDQ0162120.1"/>
    </source>
</evidence>
<dbReference type="RefSeq" id="WP_044747248.1">
    <property type="nucleotide sequence ID" value="NZ_JAUSTR010000003.1"/>
</dbReference>
<reference evidence="2 3" key="1">
    <citation type="submission" date="2023-07" db="EMBL/GenBank/DDBJ databases">
        <title>Genomic Encyclopedia of Type Strains, Phase IV (KMG-IV): sequencing the most valuable type-strain genomes for metagenomic binning, comparative biology and taxonomic classification.</title>
        <authorList>
            <person name="Goeker M."/>
        </authorList>
    </citation>
    <scope>NUCLEOTIDE SEQUENCE [LARGE SCALE GENOMIC DNA]</scope>
    <source>
        <strain evidence="2 3">DSM 19092</strain>
    </source>
</reference>
<dbReference type="GO" id="GO:0004527">
    <property type="term" value="F:exonuclease activity"/>
    <property type="evidence" value="ECO:0007669"/>
    <property type="project" value="UniProtKB-KW"/>
</dbReference>
<dbReference type="Gene3D" id="1.20.120.570">
    <property type="entry name" value="YkyA-like"/>
    <property type="match status" value="1"/>
</dbReference>
<dbReference type="SUPFAM" id="SSF140423">
    <property type="entry name" value="MW0975(SA0943)-like"/>
    <property type="match status" value="1"/>
</dbReference>
<organism evidence="2 3">
    <name type="scientific">Aeribacillus alveayuensis</name>
    <dbReference type="NCBI Taxonomy" id="279215"/>
    <lineage>
        <taxon>Bacteria</taxon>
        <taxon>Bacillati</taxon>
        <taxon>Bacillota</taxon>
        <taxon>Bacilli</taxon>
        <taxon>Bacillales</taxon>
        <taxon>Bacillaceae</taxon>
        <taxon>Aeribacillus</taxon>
    </lineage>
</organism>
<keyword evidence="3" id="KW-1185">Reference proteome</keyword>
<feature type="coiled-coil region" evidence="1">
    <location>
        <begin position="166"/>
        <end position="200"/>
    </location>
</feature>
<dbReference type="Proteomes" id="UP001225646">
    <property type="component" value="Unassembled WGS sequence"/>
</dbReference>
<keyword evidence="2" id="KW-0540">Nuclease</keyword>